<reference evidence="2" key="1">
    <citation type="submission" date="2016-06" db="EMBL/GenBank/DDBJ databases">
        <title>Parallel loss of symbiosis genes in relatives of nitrogen-fixing non-legume Parasponia.</title>
        <authorList>
            <person name="Van Velzen R."/>
            <person name="Holmer R."/>
            <person name="Bu F."/>
            <person name="Rutten L."/>
            <person name="Van Zeijl A."/>
            <person name="Liu W."/>
            <person name="Santuari L."/>
            <person name="Cao Q."/>
            <person name="Sharma T."/>
            <person name="Shen D."/>
            <person name="Roswanjaya Y."/>
            <person name="Wardhani T."/>
            <person name="Kalhor M.S."/>
            <person name="Jansen J."/>
            <person name="Van den Hoogen J."/>
            <person name="Gungor B."/>
            <person name="Hartog M."/>
            <person name="Hontelez J."/>
            <person name="Verver J."/>
            <person name="Yang W.-C."/>
            <person name="Schijlen E."/>
            <person name="Repin R."/>
            <person name="Schilthuizen M."/>
            <person name="Schranz E."/>
            <person name="Heidstra R."/>
            <person name="Miyata K."/>
            <person name="Fedorova E."/>
            <person name="Kohlen W."/>
            <person name="Bisseling T."/>
            <person name="Smit S."/>
            <person name="Geurts R."/>
        </authorList>
    </citation>
    <scope>NUCLEOTIDE SEQUENCE [LARGE SCALE GENOMIC DNA]</scope>
    <source>
        <strain evidence="2">cv. WU1-14</strain>
    </source>
</reference>
<dbReference type="Proteomes" id="UP000237105">
    <property type="component" value="Unassembled WGS sequence"/>
</dbReference>
<sequence>MGKEKVDAMEVVESEGQKCKFVVMDEGFGLDLEDLLRVSAYMVGKSRSRIMCKVVVGGGKGSGVTATVMAIRRLSECDDATWKFESEMEAIGRVHHPNILALRAYYYASDEKLFVTDFIRNKSL</sequence>
<evidence type="ECO:0000313" key="1">
    <source>
        <dbReference type="EMBL" id="PON58128.1"/>
    </source>
</evidence>
<protein>
    <submittedName>
        <fullName evidence="1">Protein kinase-like domain containing protein</fullName>
    </submittedName>
</protein>
<dbReference type="PANTHER" id="PTHR48007">
    <property type="entry name" value="LEUCINE-RICH REPEAT RECEPTOR-LIKE PROTEIN KINASE PXC1"/>
    <property type="match status" value="1"/>
</dbReference>
<dbReference type="InterPro" id="IPR011009">
    <property type="entry name" value="Kinase-like_dom_sf"/>
</dbReference>
<dbReference type="SUPFAM" id="SSF56112">
    <property type="entry name" value="Protein kinase-like (PK-like)"/>
    <property type="match status" value="1"/>
</dbReference>
<dbReference type="STRING" id="3476.A0A2P5CAR1"/>
<comment type="caution">
    <text evidence="1">The sequence shown here is derived from an EMBL/GenBank/DDBJ whole genome shotgun (WGS) entry which is preliminary data.</text>
</comment>
<evidence type="ECO:0000313" key="2">
    <source>
        <dbReference type="Proteomes" id="UP000237105"/>
    </source>
</evidence>
<organism evidence="1 2">
    <name type="scientific">Parasponia andersonii</name>
    <name type="common">Sponia andersonii</name>
    <dbReference type="NCBI Taxonomy" id="3476"/>
    <lineage>
        <taxon>Eukaryota</taxon>
        <taxon>Viridiplantae</taxon>
        <taxon>Streptophyta</taxon>
        <taxon>Embryophyta</taxon>
        <taxon>Tracheophyta</taxon>
        <taxon>Spermatophyta</taxon>
        <taxon>Magnoliopsida</taxon>
        <taxon>eudicotyledons</taxon>
        <taxon>Gunneridae</taxon>
        <taxon>Pentapetalae</taxon>
        <taxon>rosids</taxon>
        <taxon>fabids</taxon>
        <taxon>Rosales</taxon>
        <taxon>Cannabaceae</taxon>
        <taxon>Parasponia</taxon>
    </lineage>
</organism>
<dbReference type="InterPro" id="IPR046959">
    <property type="entry name" value="PRK1-6/SRF4-like"/>
</dbReference>
<accession>A0A2P5CAR1</accession>
<dbReference type="EMBL" id="JXTB01000152">
    <property type="protein sequence ID" value="PON58128.1"/>
    <property type="molecule type" value="Genomic_DNA"/>
</dbReference>
<proteinExistence type="predicted"/>
<dbReference type="PANTHER" id="PTHR48007:SF8">
    <property type="entry name" value="RECEPTOR PROTEIN KINASE-LIKE PROTEIN ZAR1"/>
    <property type="match status" value="1"/>
</dbReference>
<dbReference type="AlphaFoldDB" id="A0A2P5CAR1"/>
<keyword evidence="1" id="KW-0418">Kinase</keyword>
<keyword evidence="1" id="KW-0808">Transferase</keyword>
<dbReference type="GO" id="GO:0016301">
    <property type="term" value="F:kinase activity"/>
    <property type="evidence" value="ECO:0007669"/>
    <property type="project" value="UniProtKB-KW"/>
</dbReference>
<keyword evidence="2" id="KW-1185">Reference proteome</keyword>
<dbReference type="Gene3D" id="3.30.200.20">
    <property type="entry name" value="Phosphorylase Kinase, domain 1"/>
    <property type="match status" value="1"/>
</dbReference>
<gene>
    <name evidence="1" type="ORF">PanWU01x14_168980</name>
</gene>
<name>A0A2P5CAR1_PARAD</name>
<dbReference type="OrthoDB" id="913540at2759"/>